<keyword evidence="3 7" id="KW-0378">Hydrolase</keyword>
<dbReference type="InterPro" id="IPR052176">
    <property type="entry name" value="Glycosyl_Hydrlase_43_Enz"/>
</dbReference>
<dbReference type="AlphaFoldDB" id="A0A3N0GS93"/>
<sequence>MGRPRRFPLPGGTFLLILGAPWPSASRRTSSLVRSRWTVPTVALTSLLLLLALVVEPALAEPPRSHRFHDGKVYRGAFPDPDVFRLGHLWVASGTTIGHRSLPMLTSVDGRTWRARRARGAGARRTNDAMVGLPRWAARRRAGSHRFVATWAPAIGRTGRGRWLAAYAAPLRHQPRKRCIGIAISSRALGPFHNTRRRPLVCPRHQGAIDPDVFRDRGRTYLLWKTEGIWGALPTMLWVRELRRNGLGFRPGSHAHRLLTTADGWERPVIENPSMIRYRGRLYLFYSANRWYSRHYAIGYAVCRSVRGRCHRVRHRPLLASGRRVVGPGGESAFIGPRGQLMLAYAAWPAGHVGHERRLHVATLKPRRHGRLVVVKRLRQR</sequence>
<evidence type="ECO:0000256" key="1">
    <source>
        <dbReference type="ARBA" id="ARBA00009865"/>
    </source>
</evidence>
<proteinExistence type="inferred from homology"/>
<dbReference type="InterPro" id="IPR006710">
    <property type="entry name" value="Glyco_hydro_43"/>
</dbReference>
<comment type="similarity">
    <text evidence="1 7">Belongs to the glycosyl hydrolase 43 family.</text>
</comment>
<dbReference type="PANTHER" id="PTHR43772">
    <property type="entry name" value="ENDO-1,4-BETA-XYLANASE"/>
    <property type="match status" value="1"/>
</dbReference>
<protein>
    <recommendedName>
        <fullName evidence="10">Glycoside hydrolase</fullName>
    </recommendedName>
</protein>
<dbReference type="CDD" id="cd08999">
    <property type="entry name" value="GH43_ABN-like"/>
    <property type="match status" value="1"/>
</dbReference>
<evidence type="ECO:0000256" key="5">
    <source>
        <dbReference type="ARBA" id="ARBA00023295"/>
    </source>
</evidence>
<keyword evidence="5 7" id="KW-0326">Glycosidase</keyword>
<evidence type="ECO:0000256" key="7">
    <source>
        <dbReference type="RuleBase" id="RU361187"/>
    </source>
</evidence>
<gene>
    <name evidence="8" type="ORF">EFL26_08710</name>
</gene>
<feature type="site" description="Important for catalytic activity, responsible for pKa modulation of the active site Glu and correct orientation of both the proton donor and substrate" evidence="6">
    <location>
        <position position="210"/>
    </location>
</feature>
<dbReference type="GO" id="GO:0004553">
    <property type="term" value="F:hydrolase activity, hydrolyzing O-glycosyl compounds"/>
    <property type="evidence" value="ECO:0007669"/>
    <property type="project" value="InterPro"/>
</dbReference>
<comment type="caution">
    <text evidence="8">The sequence shown here is derived from an EMBL/GenBank/DDBJ whole genome shotgun (WGS) entry which is preliminary data.</text>
</comment>
<evidence type="ECO:0000256" key="3">
    <source>
        <dbReference type="ARBA" id="ARBA00022801"/>
    </source>
</evidence>
<dbReference type="GO" id="GO:0045493">
    <property type="term" value="P:xylan catabolic process"/>
    <property type="evidence" value="ECO:0007669"/>
    <property type="project" value="UniProtKB-KW"/>
</dbReference>
<keyword evidence="2" id="KW-0858">Xylan degradation</keyword>
<evidence type="ECO:0008006" key="10">
    <source>
        <dbReference type="Google" id="ProtNLM"/>
    </source>
</evidence>
<evidence type="ECO:0000256" key="2">
    <source>
        <dbReference type="ARBA" id="ARBA00022651"/>
    </source>
</evidence>
<organism evidence="8 9">
    <name type="scientific">Nocardioides pocheonensis</name>
    <dbReference type="NCBI Taxonomy" id="661485"/>
    <lineage>
        <taxon>Bacteria</taxon>
        <taxon>Bacillati</taxon>
        <taxon>Actinomycetota</taxon>
        <taxon>Actinomycetes</taxon>
        <taxon>Propionibacteriales</taxon>
        <taxon>Nocardioidaceae</taxon>
        <taxon>Nocardioides</taxon>
    </lineage>
</organism>
<keyword evidence="9" id="KW-1185">Reference proteome</keyword>
<dbReference type="SUPFAM" id="SSF75005">
    <property type="entry name" value="Arabinanase/levansucrase/invertase"/>
    <property type="match status" value="1"/>
</dbReference>
<dbReference type="Gene3D" id="2.115.10.20">
    <property type="entry name" value="Glycosyl hydrolase domain, family 43"/>
    <property type="match status" value="1"/>
</dbReference>
<evidence type="ECO:0000313" key="9">
    <source>
        <dbReference type="Proteomes" id="UP000279994"/>
    </source>
</evidence>
<evidence type="ECO:0000256" key="6">
    <source>
        <dbReference type="PIRSR" id="PIRSR606710-2"/>
    </source>
</evidence>
<dbReference type="OrthoDB" id="9801455at2"/>
<dbReference type="InterPro" id="IPR023296">
    <property type="entry name" value="Glyco_hydro_beta-prop_sf"/>
</dbReference>
<reference evidence="8 9" key="1">
    <citation type="submission" date="2018-11" db="EMBL/GenBank/DDBJ databases">
        <authorList>
            <person name="Li F."/>
        </authorList>
    </citation>
    <scope>NUCLEOTIDE SEQUENCE [LARGE SCALE GENOMIC DNA]</scope>
    <source>
        <strain evidence="8 9">Gsoil 818</strain>
    </source>
</reference>
<evidence type="ECO:0000256" key="4">
    <source>
        <dbReference type="ARBA" id="ARBA00023277"/>
    </source>
</evidence>
<accession>A0A3N0GS93</accession>
<evidence type="ECO:0000313" key="8">
    <source>
        <dbReference type="EMBL" id="RNM15271.1"/>
    </source>
</evidence>
<keyword evidence="2" id="KW-0624">Polysaccharide degradation</keyword>
<dbReference type="PANTHER" id="PTHR43772:SF2">
    <property type="entry name" value="PUTATIVE (AFU_ORTHOLOGUE AFUA_2G04480)-RELATED"/>
    <property type="match status" value="1"/>
</dbReference>
<dbReference type="Proteomes" id="UP000279994">
    <property type="component" value="Unassembled WGS sequence"/>
</dbReference>
<keyword evidence="4" id="KW-0119">Carbohydrate metabolism</keyword>
<name>A0A3N0GS93_9ACTN</name>
<dbReference type="EMBL" id="RJSF01000030">
    <property type="protein sequence ID" value="RNM15271.1"/>
    <property type="molecule type" value="Genomic_DNA"/>
</dbReference>
<dbReference type="Pfam" id="PF04616">
    <property type="entry name" value="Glyco_hydro_43"/>
    <property type="match status" value="1"/>
</dbReference>